<feature type="domain" description="TRPM SLOG" evidence="11">
    <location>
        <begin position="132"/>
        <end position="380"/>
    </location>
</feature>
<evidence type="ECO:0000259" key="10">
    <source>
        <dbReference type="Pfam" id="PF00520"/>
    </source>
</evidence>
<evidence type="ECO:0000259" key="12">
    <source>
        <dbReference type="Pfam" id="PF25508"/>
    </source>
</evidence>
<evidence type="ECO:0000256" key="9">
    <source>
        <dbReference type="SAM" id="Phobius"/>
    </source>
</evidence>
<feature type="transmembrane region" description="Helical" evidence="9">
    <location>
        <begin position="832"/>
        <end position="852"/>
    </location>
</feature>
<keyword evidence="3 9" id="KW-0812">Transmembrane</keyword>
<evidence type="ECO:0000256" key="1">
    <source>
        <dbReference type="ARBA" id="ARBA00004141"/>
    </source>
</evidence>
<keyword evidence="6 9" id="KW-0472">Membrane</keyword>
<feature type="compositionally biased region" description="Acidic residues" evidence="8">
    <location>
        <begin position="24"/>
        <end position="42"/>
    </location>
</feature>
<sequence>MMAARRTENLQAQTASKMDHLGTENDDIGEDEDDDKDEDEDGYDECDGYSISNFYKEQNNETKWIKTHIKKKCEGHRYLHPLYAGKLSFSHFGSHRLRSRNPVCTCGKRRSEHDSTDAFGEIQFNNDSNQLAKFIRVDDDTLLPELLDHYIYKWKTPHALISVVGGDKNLRMTKQSSEMFYSGLTKIGEATWNGEGILFITGGTNMTVTKYIGEAFKTKHLLSGTDWTRSATPIIGVVPWNTIQRKDQLISTDGKWPIKYGQIIGQSITGDGEEIHDKYKEVLDSNHTNFLFVDGNDDDDNAATTDFRFKLEKIIRESLDGKFILMVIQGGLDTIKFINEAIQNKEDILLIKGYGGIVDIISSALSLTQMDNKKRKELVQSDIEQDDYLLQYALTEEESIRTAEQIEIFLQNKELLTVFDLGCCDQAEDFGMILENIIHGGGNTTKTKQETGEEKMKRAIRSNDTKLVSELLQSGKYTECYQDFIHEIFLRDKYECLNVFFENGINMRQLFDFEIWQRYFLENKAVVPKIDNNDEIPIFEKLSDFGYGSPFPPSIKCRMDFSKVKADEVTLGLEQMFVLSVLFKKHEMSKMIWSELDEPVFAALAVKRLHQIVIDLAEIKDSEILKTYEQISNEFTDLAVGVIDACYENKSSNYILRRQLKYWKDGSVLSIASEVENKVFISRPACQELLDSIWWGNDKLENNTPRTRTISIKRPVSQSKRSRLKQISTAPVAKFLFNSLSYIVFLGLYSYHMLVDFKPQFNVIGGILCFWVFTLVCEEIRQLSIIKSNSTESMLGKYIGQSLNVLDILTVSVFIIGIILRFVPNASCFEAARMVFCINLILCFVRILRMFVPNEQLGPKLVMINRMIWRDLLPFLAIFVVFIVAYAIASEAILYPNTELTWKLVYQLPRKAYWQIYGELFLENIEGDVDCTNDPALYEDYNQLRCPSEVGKYMAAILLGIYVLFTNVLLLNLLIAMFSYTFSSIQDQSHLYWCLNYLNLVQEYYARPVLPPPLIICEHLYRLYKYCRARCGNLNKVEDGFNPESYNSCSNFDVNLDYKTHLYYDNVERREAKACLQKRQEESSDNSKHVFQRLQSDIEAFINTPKSEKPSLNNDDFKTEIKKLRQSFKKEMHKVHKKITKTVDDKIKEALEELINSPRKT</sequence>
<dbReference type="GO" id="GO:0005261">
    <property type="term" value="F:monoatomic cation channel activity"/>
    <property type="evidence" value="ECO:0007669"/>
    <property type="project" value="TreeGrafter"/>
</dbReference>
<keyword evidence="14" id="KW-1185">Reference proteome</keyword>
<feature type="region of interest" description="Disordered" evidence="8">
    <location>
        <begin position="1"/>
        <end position="42"/>
    </location>
</feature>
<dbReference type="AlphaFoldDB" id="A0AAN8PW82"/>
<organism evidence="13 14">
    <name type="scientific">Patella caerulea</name>
    <name type="common">Rayed Mediterranean limpet</name>
    <dbReference type="NCBI Taxonomy" id="87958"/>
    <lineage>
        <taxon>Eukaryota</taxon>
        <taxon>Metazoa</taxon>
        <taxon>Spiralia</taxon>
        <taxon>Lophotrochozoa</taxon>
        <taxon>Mollusca</taxon>
        <taxon>Gastropoda</taxon>
        <taxon>Patellogastropoda</taxon>
        <taxon>Patelloidea</taxon>
        <taxon>Patellidae</taxon>
        <taxon>Patella</taxon>
    </lineage>
</organism>
<evidence type="ECO:0000256" key="8">
    <source>
        <dbReference type="SAM" id="MobiDB-lite"/>
    </source>
</evidence>
<dbReference type="Pfam" id="PF18139">
    <property type="entry name" value="LSDAT_euk"/>
    <property type="match status" value="1"/>
</dbReference>
<dbReference type="Pfam" id="PF00520">
    <property type="entry name" value="Ion_trans"/>
    <property type="match status" value="1"/>
</dbReference>
<keyword evidence="4 9" id="KW-1133">Transmembrane helix</keyword>
<dbReference type="GO" id="GO:0005886">
    <property type="term" value="C:plasma membrane"/>
    <property type="evidence" value="ECO:0007669"/>
    <property type="project" value="TreeGrafter"/>
</dbReference>
<comment type="subcellular location">
    <subcellularLocation>
        <location evidence="1">Membrane</location>
        <topology evidence="1">Multi-pass membrane protein</topology>
    </subcellularLocation>
</comment>
<dbReference type="PANTHER" id="PTHR13800:SF12">
    <property type="entry name" value="TRANSIENT RECEPTOR POTENTIAL CATION CHANNEL SUBFAMILY M MEMBER-LIKE 2"/>
    <property type="match status" value="1"/>
</dbReference>
<keyword evidence="2" id="KW-0813">Transport</keyword>
<feature type="transmembrane region" description="Helical" evidence="9">
    <location>
        <begin position="798"/>
        <end position="820"/>
    </location>
</feature>
<feature type="transmembrane region" description="Helical" evidence="9">
    <location>
        <begin position="872"/>
        <end position="895"/>
    </location>
</feature>
<proteinExistence type="predicted"/>
<keyword evidence="5" id="KW-0406">Ion transport</keyword>
<evidence type="ECO:0000256" key="2">
    <source>
        <dbReference type="ARBA" id="ARBA00022448"/>
    </source>
</evidence>
<evidence type="ECO:0000256" key="5">
    <source>
        <dbReference type="ARBA" id="ARBA00023065"/>
    </source>
</evidence>
<feature type="transmembrane region" description="Helical" evidence="9">
    <location>
        <begin position="760"/>
        <end position="777"/>
    </location>
</feature>
<dbReference type="Pfam" id="PF25508">
    <property type="entry name" value="TRPM2"/>
    <property type="match status" value="1"/>
</dbReference>
<dbReference type="InterPro" id="IPR057366">
    <property type="entry name" value="TRPM-like"/>
</dbReference>
<keyword evidence="7" id="KW-0407">Ion channel</keyword>
<evidence type="ECO:0000259" key="11">
    <source>
        <dbReference type="Pfam" id="PF18139"/>
    </source>
</evidence>
<dbReference type="InterPro" id="IPR005821">
    <property type="entry name" value="Ion_trans_dom"/>
</dbReference>
<feature type="domain" description="Ion transport" evidence="10">
    <location>
        <begin position="742"/>
        <end position="989"/>
    </location>
</feature>
<dbReference type="PANTHER" id="PTHR13800">
    <property type="entry name" value="TRANSIENT RECEPTOR POTENTIAL CATION CHANNEL, SUBFAMILY M, MEMBER 6"/>
    <property type="match status" value="1"/>
</dbReference>
<name>A0AAN8PW82_PATCE</name>
<protein>
    <submittedName>
        <fullName evidence="13">Uncharacterized protein</fullName>
    </submittedName>
</protein>
<evidence type="ECO:0000256" key="3">
    <source>
        <dbReference type="ARBA" id="ARBA00022692"/>
    </source>
</evidence>
<evidence type="ECO:0000256" key="7">
    <source>
        <dbReference type="ARBA" id="ARBA00023303"/>
    </source>
</evidence>
<dbReference type="EMBL" id="JAZGQO010000006">
    <property type="protein sequence ID" value="KAK6186088.1"/>
    <property type="molecule type" value="Genomic_DNA"/>
</dbReference>
<gene>
    <name evidence="13" type="ORF">SNE40_008193</name>
</gene>
<feature type="domain" description="TRPM-like" evidence="12">
    <location>
        <begin position="572"/>
        <end position="682"/>
    </location>
</feature>
<dbReference type="GO" id="GO:0030001">
    <property type="term" value="P:metal ion transport"/>
    <property type="evidence" value="ECO:0007669"/>
    <property type="project" value="TreeGrafter"/>
</dbReference>
<dbReference type="InterPro" id="IPR050927">
    <property type="entry name" value="TRPM"/>
</dbReference>
<feature type="transmembrane region" description="Helical" evidence="9">
    <location>
        <begin position="953"/>
        <end position="975"/>
    </location>
</feature>
<dbReference type="InterPro" id="IPR041491">
    <property type="entry name" value="TRPM_SLOG"/>
</dbReference>
<evidence type="ECO:0000256" key="6">
    <source>
        <dbReference type="ARBA" id="ARBA00023136"/>
    </source>
</evidence>
<accession>A0AAN8PW82</accession>
<comment type="caution">
    <text evidence="13">The sequence shown here is derived from an EMBL/GenBank/DDBJ whole genome shotgun (WGS) entry which is preliminary data.</text>
</comment>
<dbReference type="Proteomes" id="UP001347796">
    <property type="component" value="Unassembled WGS sequence"/>
</dbReference>
<evidence type="ECO:0000313" key="14">
    <source>
        <dbReference type="Proteomes" id="UP001347796"/>
    </source>
</evidence>
<evidence type="ECO:0000256" key="4">
    <source>
        <dbReference type="ARBA" id="ARBA00022989"/>
    </source>
</evidence>
<reference evidence="13 14" key="1">
    <citation type="submission" date="2024-01" db="EMBL/GenBank/DDBJ databases">
        <title>The genome of the rayed Mediterranean limpet Patella caerulea (Linnaeus, 1758).</title>
        <authorList>
            <person name="Anh-Thu Weber A."/>
            <person name="Halstead-Nussloch G."/>
        </authorList>
    </citation>
    <scope>NUCLEOTIDE SEQUENCE [LARGE SCALE GENOMIC DNA]</scope>
    <source>
        <strain evidence="13">AATW-2023a</strain>
        <tissue evidence="13">Whole specimen</tissue>
    </source>
</reference>
<evidence type="ECO:0000313" key="13">
    <source>
        <dbReference type="EMBL" id="KAK6186088.1"/>
    </source>
</evidence>